<evidence type="ECO:0000256" key="4">
    <source>
        <dbReference type="ARBA" id="ARBA00023136"/>
    </source>
</evidence>
<dbReference type="PANTHER" id="PTHR11360:SF308">
    <property type="entry name" value="BLL3089 PROTEIN"/>
    <property type="match status" value="1"/>
</dbReference>
<feature type="transmembrane region" description="Helical" evidence="5">
    <location>
        <begin position="151"/>
        <end position="169"/>
    </location>
</feature>
<dbReference type="InterPro" id="IPR036259">
    <property type="entry name" value="MFS_trans_sf"/>
</dbReference>
<feature type="transmembrane region" description="Helical" evidence="5">
    <location>
        <begin position="395"/>
        <end position="415"/>
    </location>
</feature>
<feature type="transmembrane region" description="Helical" evidence="5">
    <location>
        <begin position="279"/>
        <end position="297"/>
    </location>
</feature>
<evidence type="ECO:0000313" key="7">
    <source>
        <dbReference type="EMBL" id="MFC4335905.1"/>
    </source>
</evidence>
<dbReference type="Gene3D" id="1.20.1250.20">
    <property type="entry name" value="MFS general substrate transporter like domains"/>
    <property type="match status" value="2"/>
</dbReference>
<comment type="caution">
    <text evidence="7">The sequence shown here is derived from an EMBL/GenBank/DDBJ whole genome shotgun (WGS) entry which is preliminary data.</text>
</comment>
<evidence type="ECO:0000256" key="1">
    <source>
        <dbReference type="ARBA" id="ARBA00004651"/>
    </source>
</evidence>
<feature type="transmembrane region" description="Helical" evidence="5">
    <location>
        <begin position="60"/>
        <end position="80"/>
    </location>
</feature>
<feature type="transmembrane region" description="Helical" evidence="5">
    <location>
        <begin position="362"/>
        <end position="383"/>
    </location>
</feature>
<dbReference type="Proteomes" id="UP001595823">
    <property type="component" value="Unassembled WGS sequence"/>
</dbReference>
<evidence type="ECO:0000256" key="3">
    <source>
        <dbReference type="ARBA" id="ARBA00022989"/>
    </source>
</evidence>
<keyword evidence="8" id="KW-1185">Reference proteome</keyword>
<reference evidence="8" key="1">
    <citation type="journal article" date="2019" name="Int. J. Syst. Evol. Microbiol.">
        <title>The Global Catalogue of Microorganisms (GCM) 10K type strain sequencing project: providing services to taxonomists for standard genome sequencing and annotation.</title>
        <authorList>
            <consortium name="The Broad Institute Genomics Platform"/>
            <consortium name="The Broad Institute Genome Sequencing Center for Infectious Disease"/>
            <person name="Wu L."/>
            <person name="Ma J."/>
        </authorList>
    </citation>
    <scope>NUCLEOTIDE SEQUENCE [LARGE SCALE GENOMIC DNA]</scope>
    <source>
        <strain evidence="8">IBRC-M 10908</strain>
    </source>
</reference>
<evidence type="ECO:0000256" key="2">
    <source>
        <dbReference type="ARBA" id="ARBA00022692"/>
    </source>
</evidence>
<dbReference type="InterPro" id="IPR020846">
    <property type="entry name" value="MFS_dom"/>
</dbReference>
<keyword evidence="3 5" id="KW-1133">Transmembrane helix</keyword>
<sequence length="441" mass="45340">MTDTASTPSRVDSAAGGPPFSGPRMVVMATLMYGLSAPGQTATISVFLDPMIADLGVSRTVISTAYLVGTLAGAIALPTIGKLVDRFGVRVSTAWIGAALALALGGLSMAVEVFGLTAGFIGIRAMGQGAMVLAASALLSRWYDKKRGFMLGIQAALGAGLISLSPIGLERLIEHFGDWRAAMAVEAAVVALVAVPMALLWIRNRPADVGQYVDGDPALAHESKAESGATRRQAVRTPFYWVLVGAVGMAGFFGTSIGFHQIALLGEHGLSTTEAAANFLPQTIAGTAATLLTGYLVDRMGPRVLLAVSMFLLAAGLAMATAAAPGWNAIAFGLVFGAGANTAKAIEAGMTPRYFGTANIGAIRGVMSAVMIAGTSVAPLLYSVFHDWTGSFTEVLWISAALPLVVLVASLVVPLPEPFGAAAGDAVSQREQDEGAERDTV</sequence>
<evidence type="ECO:0000313" key="8">
    <source>
        <dbReference type="Proteomes" id="UP001595823"/>
    </source>
</evidence>
<dbReference type="Pfam" id="PF07690">
    <property type="entry name" value="MFS_1"/>
    <property type="match status" value="1"/>
</dbReference>
<accession>A0ABV8TZB6</accession>
<proteinExistence type="predicted"/>
<organism evidence="7 8">
    <name type="scientific">Salininema proteolyticum</name>
    <dbReference type="NCBI Taxonomy" id="1607685"/>
    <lineage>
        <taxon>Bacteria</taxon>
        <taxon>Bacillati</taxon>
        <taxon>Actinomycetota</taxon>
        <taxon>Actinomycetes</taxon>
        <taxon>Glycomycetales</taxon>
        <taxon>Glycomycetaceae</taxon>
        <taxon>Salininema</taxon>
    </lineage>
</organism>
<feature type="transmembrane region" description="Helical" evidence="5">
    <location>
        <begin position="87"/>
        <end position="107"/>
    </location>
</feature>
<evidence type="ECO:0000256" key="5">
    <source>
        <dbReference type="SAM" id="Phobius"/>
    </source>
</evidence>
<dbReference type="InterPro" id="IPR050327">
    <property type="entry name" value="Proton-linked_MCT"/>
</dbReference>
<gene>
    <name evidence="7" type="ORF">ACFPET_11895</name>
</gene>
<feature type="transmembrane region" description="Helical" evidence="5">
    <location>
        <begin position="26"/>
        <end position="48"/>
    </location>
</feature>
<dbReference type="EMBL" id="JBHSDK010000015">
    <property type="protein sequence ID" value="MFC4335905.1"/>
    <property type="molecule type" value="Genomic_DNA"/>
</dbReference>
<feature type="domain" description="Major facilitator superfamily (MFS) profile" evidence="6">
    <location>
        <begin position="25"/>
        <end position="418"/>
    </location>
</feature>
<keyword evidence="2 5" id="KW-0812">Transmembrane</keyword>
<feature type="transmembrane region" description="Helical" evidence="5">
    <location>
        <begin position="181"/>
        <end position="202"/>
    </location>
</feature>
<dbReference type="PROSITE" id="PS50850">
    <property type="entry name" value="MFS"/>
    <property type="match status" value="1"/>
</dbReference>
<dbReference type="RefSeq" id="WP_380621226.1">
    <property type="nucleotide sequence ID" value="NZ_JBHSDK010000015.1"/>
</dbReference>
<comment type="subcellular location">
    <subcellularLocation>
        <location evidence="1">Cell membrane</location>
        <topology evidence="1">Multi-pass membrane protein</topology>
    </subcellularLocation>
</comment>
<protein>
    <submittedName>
        <fullName evidence="7">MFS transporter</fullName>
    </submittedName>
</protein>
<feature type="transmembrane region" description="Helical" evidence="5">
    <location>
        <begin position="304"/>
        <end position="324"/>
    </location>
</feature>
<feature type="transmembrane region" description="Helical" evidence="5">
    <location>
        <begin position="239"/>
        <end position="259"/>
    </location>
</feature>
<dbReference type="PANTHER" id="PTHR11360">
    <property type="entry name" value="MONOCARBOXYLATE TRANSPORTER"/>
    <property type="match status" value="1"/>
</dbReference>
<evidence type="ECO:0000259" key="6">
    <source>
        <dbReference type="PROSITE" id="PS50850"/>
    </source>
</evidence>
<name>A0ABV8TZB6_9ACTN</name>
<dbReference type="SUPFAM" id="SSF103473">
    <property type="entry name" value="MFS general substrate transporter"/>
    <property type="match status" value="1"/>
</dbReference>
<keyword evidence="4 5" id="KW-0472">Membrane</keyword>
<dbReference type="InterPro" id="IPR011701">
    <property type="entry name" value="MFS"/>
</dbReference>